<dbReference type="PANTHER" id="PTHR38009">
    <property type="entry name" value="CONSERVED HYPOTHETICAL PHAGE TAIL PROTEIN"/>
    <property type="match status" value="1"/>
</dbReference>
<evidence type="ECO:0000313" key="1">
    <source>
        <dbReference type="EMBL" id="SDT58247.1"/>
    </source>
</evidence>
<dbReference type="STRING" id="652787.SAMN05216490_4157"/>
<protein>
    <submittedName>
        <fullName evidence="1">Conserved hypothetical phage tail region protein</fullName>
    </submittedName>
</protein>
<sequence>MFDYPFTGFHFVVMFEIFPQLPNDFRFQDVTGLSVDVNLDTYPEGGENRFVHRLPGRNKYADLVLKRGMTLVSGVTAWCLDCIENFNYQPTNMIVSLLNEDHLPVSSWYITNAIPIRYEVSGLDAMQNQIVIESMTLRYEYYRTLNLSAAVDAAIGAVAGLLGGGSAAATVTISVP</sequence>
<proteinExistence type="predicted"/>
<reference evidence="1 2" key="1">
    <citation type="submission" date="2016-10" db="EMBL/GenBank/DDBJ databases">
        <authorList>
            <person name="de Groot N.N."/>
        </authorList>
    </citation>
    <scope>NUCLEOTIDE SEQUENCE [LARGE SCALE GENOMIC DNA]</scope>
    <source>
        <strain evidence="1 2">MP1X4</strain>
    </source>
</reference>
<dbReference type="InterPro" id="IPR011747">
    <property type="entry name" value="CHP02241"/>
</dbReference>
<accession>A0A1H2BJJ7</accession>
<dbReference type="PANTHER" id="PTHR38009:SF1">
    <property type="entry name" value="CONSERVED HYPOTHETICAL PHAGE TAIL PROTEIN"/>
    <property type="match status" value="1"/>
</dbReference>
<organism evidence="1 2">
    <name type="scientific">Mucilaginibacter mallensis</name>
    <dbReference type="NCBI Taxonomy" id="652787"/>
    <lineage>
        <taxon>Bacteria</taxon>
        <taxon>Pseudomonadati</taxon>
        <taxon>Bacteroidota</taxon>
        <taxon>Sphingobacteriia</taxon>
        <taxon>Sphingobacteriales</taxon>
        <taxon>Sphingobacteriaceae</taxon>
        <taxon>Mucilaginibacter</taxon>
    </lineage>
</organism>
<evidence type="ECO:0000313" key="2">
    <source>
        <dbReference type="Proteomes" id="UP000199679"/>
    </source>
</evidence>
<dbReference type="Pfam" id="PF06841">
    <property type="entry name" value="Phage_T4_gp19"/>
    <property type="match status" value="1"/>
</dbReference>
<dbReference type="AlphaFoldDB" id="A0A1H2BJJ7"/>
<name>A0A1H2BJJ7_MUCMA</name>
<dbReference type="NCBIfam" id="TIGR02241">
    <property type="entry name" value="conserved hypothetical phage tail region protein"/>
    <property type="match status" value="1"/>
</dbReference>
<dbReference type="OrthoDB" id="9799891at2"/>
<dbReference type="RefSeq" id="WP_091377568.1">
    <property type="nucleotide sequence ID" value="NZ_LT629740.1"/>
</dbReference>
<dbReference type="GO" id="GO:0005198">
    <property type="term" value="F:structural molecule activity"/>
    <property type="evidence" value="ECO:0007669"/>
    <property type="project" value="InterPro"/>
</dbReference>
<keyword evidence="2" id="KW-1185">Reference proteome</keyword>
<dbReference type="EMBL" id="LT629740">
    <property type="protein sequence ID" value="SDT58247.1"/>
    <property type="molecule type" value="Genomic_DNA"/>
</dbReference>
<gene>
    <name evidence="1" type="ORF">SAMN05216490_4157</name>
</gene>
<dbReference type="InterPro" id="IPR010667">
    <property type="entry name" value="Phage_T4_Gp19"/>
</dbReference>
<dbReference type="Proteomes" id="UP000199679">
    <property type="component" value="Chromosome I"/>
</dbReference>